<keyword evidence="4" id="KW-1185">Reference proteome</keyword>
<evidence type="ECO:0000256" key="1">
    <source>
        <dbReference type="SAM" id="MobiDB-lite"/>
    </source>
</evidence>
<organism evidence="3 4">
    <name type="scientific">Raphidocelis subcapitata</name>
    <dbReference type="NCBI Taxonomy" id="307507"/>
    <lineage>
        <taxon>Eukaryota</taxon>
        <taxon>Viridiplantae</taxon>
        <taxon>Chlorophyta</taxon>
        <taxon>core chlorophytes</taxon>
        <taxon>Chlorophyceae</taxon>
        <taxon>CS clade</taxon>
        <taxon>Sphaeropleales</taxon>
        <taxon>Selenastraceae</taxon>
        <taxon>Raphidocelis</taxon>
    </lineage>
</organism>
<dbReference type="Gene3D" id="3.30.160.20">
    <property type="match status" value="1"/>
</dbReference>
<dbReference type="FunCoup" id="A0A2V0PKT6">
    <property type="interactions" value="1473"/>
</dbReference>
<evidence type="ECO:0000313" key="4">
    <source>
        <dbReference type="Proteomes" id="UP000247498"/>
    </source>
</evidence>
<name>A0A2V0PKT6_9CHLO</name>
<reference evidence="3 4" key="1">
    <citation type="journal article" date="2018" name="Sci. Rep.">
        <title>Raphidocelis subcapitata (=Pseudokirchneriella subcapitata) provides an insight into genome evolution and environmental adaptations in the Sphaeropleales.</title>
        <authorList>
            <person name="Suzuki S."/>
            <person name="Yamaguchi H."/>
            <person name="Nakajima N."/>
            <person name="Kawachi M."/>
        </authorList>
    </citation>
    <scope>NUCLEOTIDE SEQUENCE [LARGE SCALE GENOMIC DNA]</scope>
    <source>
        <strain evidence="3 4">NIES-35</strain>
    </source>
</reference>
<dbReference type="EMBL" id="BDRX01000196">
    <property type="protein sequence ID" value="GBG00160.1"/>
    <property type="molecule type" value="Genomic_DNA"/>
</dbReference>
<dbReference type="NCBIfam" id="NF006718">
    <property type="entry name" value="PRK09256.1"/>
    <property type="match status" value="1"/>
</dbReference>
<dbReference type="GO" id="GO:0003747">
    <property type="term" value="F:translation release factor activity"/>
    <property type="evidence" value="ECO:0007669"/>
    <property type="project" value="InterPro"/>
</dbReference>
<dbReference type="AlphaFoldDB" id="A0A2V0PKT6"/>
<dbReference type="PANTHER" id="PTHR47352:SF1">
    <property type="entry name" value="CLASS I PEPTIDE CHAIN RELEASE FACTOR"/>
    <property type="match status" value="1"/>
</dbReference>
<protein>
    <recommendedName>
        <fullName evidence="2">Prokaryotic-type class I peptide chain release factors domain-containing protein</fullName>
    </recommendedName>
</protein>
<dbReference type="OrthoDB" id="270639at2759"/>
<evidence type="ECO:0000313" key="3">
    <source>
        <dbReference type="EMBL" id="GBG00160.1"/>
    </source>
</evidence>
<accession>A0A2V0PKT6</accession>
<dbReference type="InParanoid" id="A0A2V0PKT6"/>
<gene>
    <name evidence="3" type="ORF">Rsub_12979</name>
</gene>
<sequence>MLSRLSRIAGVGGSGSTAAAWRRAACVHHPAAPWWRAPPLHGPAPAPAPAPGAQPPARCWPHAAPISSCSSVATRAVGDAAAGAGEAVAPPKPPPKVFNVRPITKDDVDFSFARSSGAGGQNVNKVNTKVDMRFELEAAGWIPEEVKEAIRLAEKNKITKEGWLVVNSTRHRTQSANMDDALSKLQEIIDRAVEAVTPKEADAETIARVKKNIKAGNERRLDAKKKDSKKKTERRRRDFD</sequence>
<dbReference type="PANTHER" id="PTHR47352">
    <property type="entry name" value="CLASS I PEPTIDE CHAIN RELEASE FACTOR"/>
    <property type="match status" value="1"/>
</dbReference>
<comment type="caution">
    <text evidence="3">The sequence shown here is derived from an EMBL/GenBank/DDBJ whole genome shotgun (WGS) entry which is preliminary data.</text>
</comment>
<dbReference type="SUPFAM" id="SSF110916">
    <property type="entry name" value="Peptidyl-tRNA hydrolase domain-like"/>
    <property type="match status" value="1"/>
</dbReference>
<dbReference type="InterPro" id="IPR000352">
    <property type="entry name" value="Pep_chain_release_fac_I"/>
</dbReference>
<feature type="compositionally biased region" description="Basic and acidic residues" evidence="1">
    <location>
        <begin position="216"/>
        <end position="225"/>
    </location>
</feature>
<dbReference type="STRING" id="307507.A0A2V0PKT6"/>
<dbReference type="PROSITE" id="PS00745">
    <property type="entry name" value="RF_PROK_I"/>
    <property type="match status" value="1"/>
</dbReference>
<feature type="region of interest" description="Disordered" evidence="1">
    <location>
        <begin position="214"/>
        <end position="240"/>
    </location>
</feature>
<proteinExistence type="predicted"/>
<dbReference type="FunFam" id="3.30.160.20:FF:000046">
    <property type="entry name" value="Peptidyl-tRNA hydrolase ICT1"/>
    <property type="match status" value="1"/>
</dbReference>
<evidence type="ECO:0000259" key="2">
    <source>
        <dbReference type="PROSITE" id="PS00745"/>
    </source>
</evidence>
<dbReference type="Proteomes" id="UP000247498">
    <property type="component" value="Unassembled WGS sequence"/>
</dbReference>
<feature type="domain" description="Prokaryotic-type class I peptide chain release factors" evidence="2">
    <location>
        <begin position="114"/>
        <end position="130"/>
    </location>
</feature>
<dbReference type="Pfam" id="PF00472">
    <property type="entry name" value="RF-1"/>
    <property type="match status" value="1"/>
</dbReference>